<name>Q9RKZ9_STRCO</name>
<feature type="region of interest" description="Disordered" evidence="1">
    <location>
        <begin position="67"/>
        <end position="169"/>
    </location>
</feature>
<feature type="compositionally biased region" description="Polar residues" evidence="1">
    <location>
        <begin position="139"/>
        <end position="148"/>
    </location>
</feature>
<feature type="compositionally biased region" description="Low complexity" evidence="1">
    <location>
        <begin position="149"/>
        <end position="160"/>
    </location>
</feature>
<dbReference type="InParanoid" id="Q9RKZ9"/>
<dbReference type="HOGENOM" id="CLU_1577586_0_0_11"/>
<dbReference type="STRING" id="100226.gene:17757903"/>
<evidence type="ECO:0000256" key="1">
    <source>
        <dbReference type="SAM" id="MobiDB-lite"/>
    </source>
</evidence>
<reference evidence="2 3" key="2">
    <citation type="journal article" date="2002" name="Nature">
        <title>Complete genome sequence of the model actinomycete Streptomyces coelicolor A3(2).</title>
        <authorList>
            <person name="Bentley S.D."/>
            <person name="Chater K.F."/>
            <person name="Cerdeno-Tarraga A.M."/>
            <person name="Challis G.L."/>
            <person name="Thomson N.R."/>
            <person name="James K.D."/>
            <person name="Harris D.E."/>
            <person name="Quail M.A."/>
            <person name="Kieser H."/>
            <person name="Harper D."/>
            <person name="Bateman A."/>
            <person name="Brown S."/>
            <person name="Chandra G."/>
            <person name="Chen C.W."/>
            <person name="Collins M."/>
            <person name="Cronin A."/>
            <person name="Fraser A."/>
            <person name="Goble A."/>
            <person name="Hidalgo J."/>
            <person name="Hornsby T."/>
            <person name="Howarth S."/>
            <person name="Huang C.H."/>
            <person name="Kieser T."/>
            <person name="Larke L."/>
            <person name="Murphy L."/>
            <person name="Oliver K."/>
            <person name="O'Neil S."/>
            <person name="Rabbinowitsch E."/>
            <person name="Rajandream M.A."/>
            <person name="Rutherford K."/>
            <person name="Rutter S."/>
            <person name="Seeger K."/>
            <person name="Saunders D."/>
            <person name="Sharp S."/>
            <person name="Squares R."/>
            <person name="Squares S."/>
            <person name="Taylor K."/>
            <person name="Warren T."/>
            <person name="Wietzorrek A."/>
            <person name="Woodward J."/>
            <person name="Barrell B.G."/>
            <person name="Parkhill J."/>
            <person name="Hopwood D.A."/>
        </authorList>
    </citation>
    <scope>NUCLEOTIDE SEQUENCE [LARGE SCALE GENOMIC DNA]</scope>
    <source>
        <strain evidence="3">ATCC BAA-471 / A3(2) / M145</strain>
    </source>
</reference>
<organism evidence="2 3">
    <name type="scientific">Streptomyces coelicolor (strain ATCC BAA-471 / A3(2) / M145)</name>
    <dbReference type="NCBI Taxonomy" id="100226"/>
    <lineage>
        <taxon>Bacteria</taxon>
        <taxon>Bacillati</taxon>
        <taxon>Actinomycetota</taxon>
        <taxon>Actinomycetes</taxon>
        <taxon>Kitasatosporales</taxon>
        <taxon>Streptomycetaceae</taxon>
        <taxon>Streptomyces</taxon>
        <taxon>Streptomyces albidoflavus group</taxon>
    </lineage>
</organism>
<sequence>MEAESGHAVVHQCGGRHRGQPSGNRHDLLRTRDDLFGVSGPGSHDHTPADPARVHSVTDCQHLARPAATRHVRQRAREEVLTPAAAQQRVQEDDVGRDHTDDDLAGAGHGIGQVDQAQHVRSTERGHVDRMHEQHPSLEATSRPASNLKSGRGQGSSVVRGGVGPVGKG</sequence>
<gene>
    <name evidence="2" type="ordered locus">SCO0319</name>
    <name evidence="2" type="ORF">SC5G9.28c</name>
</gene>
<dbReference type="EMBL" id="AL645882">
    <property type="protein sequence ID" value="CAB55676.1"/>
    <property type="molecule type" value="Genomic_DNA"/>
</dbReference>
<dbReference type="PaxDb" id="100226-SCO0319"/>
<keyword evidence="3" id="KW-1185">Reference proteome</keyword>
<feature type="region of interest" description="Disordered" evidence="1">
    <location>
        <begin position="1"/>
        <end position="28"/>
    </location>
</feature>
<protein>
    <submittedName>
        <fullName evidence="2">Uncharacterized protein</fullName>
    </submittedName>
</protein>
<feature type="region of interest" description="Disordered" evidence="1">
    <location>
        <begin position="33"/>
        <end position="52"/>
    </location>
</feature>
<dbReference type="Proteomes" id="UP000001973">
    <property type="component" value="Chromosome"/>
</dbReference>
<reference evidence="2 3" key="1">
    <citation type="journal article" date="1996" name="Mol. Microbiol.">
        <title>A set of ordered cosmids and a detailed genetic and physical map for the 8 Mb Streptomyces coelicolor A3(2) chromosome.</title>
        <authorList>
            <person name="Redenbach M."/>
            <person name="Kieser H.M."/>
            <person name="Denapaite D."/>
            <person name="Eichner A."/>
            <person name="Cullum J."/>
            <person name="Kinashi H."/>
            <person name="Hopwood D.A."/>
        </authorList>
    </citation>
    <scope>NUCLEOTIDE SEQUENCE [LARGE SCALE GENOMIC DNA]</scope>
    <source>
        <strain evidence="3">ATCC BAA-471 / A3(2) / M145</strain>
    </source>
</reference>
<dbReference type="EMBL" id="AL939105">
    <property type="protein sequence ID" value="CAB55676.1"/>
    <property type="molecule type" value="Genomic_DNA"/>
</dbReference>
<feature type="compositionally biased region" description="Basic and acidic residues" evidence="1">
    <location>
        <begin position="90"/>
        <end position="102"/>
    </location>
</feature>
<accession>Q9RKZ9</accession>
<proteinExistence type="predicted"/>
<dbReference type="AlphaFoldDB" id="Q9RKZ9"/>
<evidence type="ECO:0000313" key="3">
    <source>
        <dbReference type="Proteomes" id="UP000001973"/>
    </source>
</evidence>
<evidence type="ECO:0000313" key="2">
    <source>
        <dbReference type="EMBL" id="CAB55676.1"/>
    </source>
</evidence>
<feature type="compositionally biased region" description="Basic and acidic residues" evidence="1">
    <location>
        <begin position="121"/>
        <end position="136"/>
    </location>
</feature>
<dbReference type="KEGG" id="sco:SCO0319"/>